<reference evidence="1" key="1">
    <citation type="submission" date="2021-12" db="EMBL/GenBank/DDBJ databases">
        <authorList>
            <person name="King R."/>
        </authorList>
    </citation>
    <scope>NUCLEOTIDE SEQUENCE</scope>
</reference>
<sequence length="92" mass="10500">MNKGILNPGDPGFIAKTELLRNATFLKDELHRLAATYKTLEARIVDLPREHYEMMRPVILSIKLSEQALIPLGKKFQVDMDGIKPRPRTDIT</sequence>
<keyword evidence="2" id="KW-1185">Reference proteome</keyword>
<name>A0A9P0ANU0_BEMTA</name>
<evidence type="ECO:0000313" key="2">
    <source>
        <dbReference type="Proteomes" id="UP001152759"/>
    </source>
</evidence>
<organism evidence="1 2">
    <name type="scientific">Bemisia tabaci</name>
    <name type="common">Sweetpotato whitefly</name>
    <name type="synonym">Aleurodes tabaci</name>
    <dbReference type="NCBI Taxonomy" id="7038"/>
    <lineage>
        <taxon>Eukaryota</taxon>
        <taxon>Metazoa</taxon>
        <taxon>Ecdysozoa</taxon>
        <taxon>Arthropoda</taxon>
        <taxon>Hexapoda</taxon>
        <taxon>Insecta</taxon>
        <taxon>Pterygota</taxon>
        <taxon>Neoptera</taxon>
        <taxon>Paraneoptera</taxon>
        <taxon>Hemiptera</taxon>
        <taxon>Sternorrhyncha</taxon>
        <taxon>Aleyrodoidea</taxon>
        <taxon>Aleyrodidae</taxon>
        <taxon>Aleyrodinae</taxon>
        <taxon>Bemisia</taxon>
    </lineage>
</organism>
<dbReference type="EMBL" id="OU963870">
    <property type="protein sequence ID" value="CAH0395904.1"/>
    <property type="molecule type" value="Genomic_DNA"/>
</dbReference>
<accession>A0A9P0ANU0</accession>
<protein>
    <submittedName>
        <fullName evidence="1">Uncharacterized protein</fullName>
    </submittedName>
</protein>
<proteinExistence type="predicted"/>
<dbReference type="AlphaFoldDB" id="A0A9P0ANU0"/>
<dbReference type="Proteomes" id="UP001152759">
    <property type="component" value="Chromosome 9"/>
</dbReference>
<gene>
    <name evidence="1" type="ORF">BEMITA_LOCUS14031</name>
</gene>
<evidence type="ECO:0000313" key="1">
    <source>
        <dbReference type="EMBL" id="CAH0395904.1"/>
    </source>
</evidence>